<dbReference type="PANTHER" id="PTHR11206">
    <property type="entry name" value="MULTIDRUG RESISTANCE PROTEIN"/>
    <property type="match status" value="1"/>
</dbReference>
<feature type="transmembrane region" description="Helical" evidence="6">
    <location>
        <begin position="223"/>
        <end position="242"/>
    </location>
</feature>
<dbReference type="InterPro" id="IPR045069">
    <property type="entry name" value="MATE_euk"/>
</dbReference>
<comment type="subcellular location">
    <subcellularLocation>
        <location evidence="1">Membrane</location>
        <topology evidence="1">Multi-pass membrane protein</topology>
    </subcellularLocation>
</comment>
<feature type="transmembrane region" description="Helical" evidence="6">
    <location>
        <begin position="444"/>
        <end position="465"/>
    </location>
</feature>
<protein>
    <recommendedName>
        <fullName evidence="6">Protein DETOXIFICATION</fullName>
    </recommendedName>
    <alternativeName>
        <fullName evidence="6">Multidrug and toxic compound extrusion protein</fullName>
    </alternativeName>
</protein>
<keyword evidence="5 6" id="KW-0472">Membrane</keyword>
<dbReference type="AlphaFoldDB" id="A0A3N7FRJ9"/>
<feature type="transmembrane region" description="Helical" evidence="6">
    <location>
        <begin position="121"/>
        <end position="142"/>
    </location>
</feature>
<dbReference type="GO" id="GO:0022857">
    <property type="term" value="F:transmembrane transporter activity"/>
    <property type="evidence" value="ECO:0000318"/>
    <property type="project" value="GO_Central"/>
</dbReference>
<dbReference type="GO" id="GO:0016020">
    <property type="term" value="C:membrane"/>
    <property type="evidence" value="ECO:0000318"/>
    <property type="project" value="GO_Central"/>
</dbReference>
<dbReference type="FunCoup" id="A0A3N7FRJ9">
    <property type="interactions" value="588"/>
</dbReference>
<evidence type="ECO:0000256" key="7">
    <source>
        <dbReference type="SAM" id="MobiDB-lite"/>
    </source>
</evidence>
<keyword evidence="9" id="KW-1185">Reference proteome</keyword>
<dbReference type="GO" id="GO:0042910">
    <property type="term" value="F:xenobiotic transmembrane transporter activity"/>
    <property type="evidence" value="ECO:0007669"/>
    <property type="project" value="InterPro"/>
</dbReference>
<feature type="transmembrane region" description="Helical" evidence="6">
    <location>
        <begin position="414"/>
        <end position="438"/>
    </location>
</feature>
<evidence type="ECO:0000313" key="9">
    <source>
        <dbReference type="Proteomes" id="UP000006729"/>
    </source>
</evidence>
<feature type="transmembrane region" description="Helical" evidence="6">
    <location>
        <begin position="378"/>
        <end position="402"/>
    </location>
</feature>
<comment type="similarity">
    <text evidence="2 6">Belongs to the multi antimicrobial extrusion (MATE) (TC 2.A.66.1) family.</text>
</comment>
<keyword evidence="3 6" id="KW-0812">Transmembrane</keyword>
<feature type="transmembrane region" description="Helical" evidence="6">
    <location>
        <begin position="349"/>
        <end position="372"/>
    </location>
</feature>
<dbReference type="InParanoid" id="A0A3N7FRJ9"/>
<reference evidence="8 9" key="1">
    <citation type="journal article" date="2006" name="Science">
        <title>The genome of black cottonwood, Populus trichocarpa (Torr. &amp; Gray).</title>
        <authorList>
            <person name="Tuskan G.A."/>
            <person name="Difazio S."/>
            <person name="Jansson S."/>
            <person name="Bohlmann J."/>
            <person name="Grigoriev I."/>
            <person name="Hellsten U."/>
            <person name="Putnam N."/>
            <person name="Ralph S."/>
            <person name="Rombauts S."/>
            <person name="Salamov A."/>
            <person name="Schein J."/>
            <person name="Sterck L."/>
            <person name="Aerts A."/>
            <person name="Bhalerao R.R."/>
            <person name="Bhalerao R.P."/>
            <person name="Blaudez D."/>
            <person name="Boerjan W."/>
            <person name="Brun A."/>
            <person name="Brunner A."/>
            <person name="Busov V."/>
            <person name="Campbell M."/>
            <person name="Carlson J."/>
            <person name="Chalot M."/>
            <person name="Chapman J."/>
            <person name="Chen G.L."/>
            <person name="Cooper D."/>
            <person name="Coutinho P.M."/>
            <person name="Couturier J."/>
            <person name="Covert S."/>
            <person name="Cronk Q."/>
            <person name="Cunningham R."/>
            <person name="Davis J."/>
            <person name="Degroeve S."/>
            <person name="Dejardin A."/>
            <person name="Depamphilis C."/>
            <person name="Detter J."/>
            <person name="Dirks B."/>
            <person name="Dubchak I."/>
            <person name="Duplessis S."/>
            <person name="Ehlting J."/>
            <person name="Ellis B."/>
            <person name="Gendler K."/>
            <person name="Goodstein D."/>
            <person name="Gribskov M."/>
            <person name="Grimwood J."/>
            <person name="Groover A."/>
            <person name="Gunter L."/>
            <person name="Hamberger B."/>
            <person name="Heinze B."/>
            <person name="Helariutta Y."/>
            <person name="Henrissat B."/>
            <person name="Holligan D."/>
            <person name="Holt R."/>
            <person name="Huang W."/>
            <person name="Islam-Faridi N."/>
            <person name="Jones S."/>
            <person name="Jones-Rhoades M."/>
            <person name="Jorgensen R."/>
            <person name="Joshi C."/>
            <person name="Kangasjarvi J."/>
            <person name="Karlsson J."/>
            <person name="Kelleher C."/>
            <person name="Kirkpatrick R."/>
            <person name="Kirst M."/>
            <person name="Kohler A."/>
            <person name="Kalluri U."/>
            <person name="Larimer F."/>
            <person name="Leebens-Mack J."/>
            <person name="Leple J.C."/>
            <person name="Locascio P."/>
            <person name="Lou Y."/>
            <person name="Lucas S."/>
            <person name="Martin F."/>
            <person name="Montanini B."/>
            <person name="Napoli C."/>
            <person name="Nelson D.R."/>
            <person name="Nelson C."/>
            <person name="Nieminen K."/>
            <person name="Nilsson O."/>
            <person name="Pereda V."/>
            <person name="Peter G."/>
            <person name="Philippe R."/>
            <person name="Pilate G."/>
            <person name="Poliakov A."/>
            <person name="Razumovskaya J."/>
            <person name="Richardson P."/>
            <person name="Rinaldi C."/>
            <person name="Ritland K."/>
            <person name="Rouze P."/>
            <person name="Ryaboy D."/>
            <person name="Schmutz J."/>
            <person name="Schrader J."/>
            <person name="Segerman B."/>
            <person name="Shin H."/>
            <person name="Siddiqui A."/>
            <person name="Sterky F."/>
            <person name="Terry A."/>
            <person name="Tsai C.J."/>
            <person name="Uberbacher E."/>
            <person name="Unneberg P."/>
            <person name="Vahala J."/>
            <person name="Wall K."/>
            <person name="Wessler S."/>
            <person name="Yang G."/>
            <person name="Yin T."/>
            <person name="Douglas C."/>
            <person name="Marra M."/>
            <person name="Sandberg G."/>
            <person name="Van de Peer Y."/>
            <person name="Rokhsar D."/>
        </authorList>
    </citation>
    <scope>NUCLEOTIDE SEQUENCE [LARGE SCALE GENOMIC DNA]</scope>
    <source>
        <strain evidence="9">cv. Nisqually</strain>
    </source>
</reference>
<evidence type="ECO:0000256" key="4">
    <source>
        <dbReference type="ARBA" id="ARBA00022989"/>
    </source>
</evidence>
<dbReference type="EMBL" id="CM009300">
    <property type="protein sequence ID" value="RQO97856.1"/>
    <property type="molecule type" value="Genomic_DNA"/>
</dbReference>
<keyword evidence="4 6" id="KW-1133">Transmembrane helix</keyword>
<proteinExistence type="inferred from homology"/>
<feature type="transmembrane region" description="Helical" evidence="6">
    <location>
        <begin position="192"/>
        <end position="211"/>
    </location>
</feature>
<feature type="compositionally biased region" description="Polar residues" evidence="7">
    <location>
        <begin position="483"/>
        <end position="502"/>
    </location>
</feature>
<evidence type="ECO:0000313" key="8">
    <source>
        <dbReference type="EMBL" id="RQO97856.1"/>
    </source>
</evidence>
<name>A0A3N7FRJ9_POPTR</name>
<gene>
    <name evidence="8" type="ORF">POPTR_011G117400</name>
</gene>
<feature type="transmembrane region" description="Helical" evidence="6">
    <location>
        <begin position="162"/>
        <end position="180"/>
    </location>
</feature>
<evidence type="ECO:0000256" key="5">
    <source>
        <dbReference type="ARBA" id="ARBA00023136"/>
    </source>
</evidence>
<evidence type="ECO:0000256" key="6">
    <source>
        <dbReference type="RuleBase" id="RU004914"/>
    </source>
</evidence>
<dbReference type="CDD" id="cd13132">
    <property type="entry name" value="MATE_eukaryotic"/>
    <property type="match status" value="1"/>
</dbReference>
<dbReference type="GO" id="GO:1990961">
    <property type="term" value="P:xenobiotic detoxification by transmembrane export across the plasma membrane"/>
    <property type="evidence" value="ECO:0007669"/>
    <property type="project" value="InterPro"/>
</dbReference>
<organism evidence="8 9">
    <name type="scientific">Populus trichocarpa</name>
    <name type="common">Western balsam poplar</name>
    <name type="synonym">Populus balsamifera subsp. trichocarpa</name>
    <dbReference type="NCBI Taxonomy" id="3694"/>
    <lineage>
        <taxon>Eukaryota</taxon>
        <taxon>Viridiplantae</taxon>
        <taxon>Streptophyta</taxon>
        <taxon>Embryophyta</taxon>
        <taxon>Tracheophyta</taxon>
        <taxon>Spermatophyta</taxon>
        <taxon>Magnoliopsida</taxon>
        <taxon>eudicotyledons</taxon>
        <taxon>Gunneridae</taxon>
        <taxon>Pentapetalae</taxon>
        <taxon>rosids</taxon>
        <taxon>fabids</taxon>
        <taxon>Malpighiales</taxon>
        <taxon>Salicaceae</taxon>
        <taxon>Saliceae</taxon>
        <taxon>Populus</taxon>
    </lineage>
</organism>
<sequence>MPKTSLETALPLLQAYDHHCEDQNGEGRCWWIKLLDVEEGKDQVLFSLPMILTNAFYYLITLVSVMFAGHLGQLELAGATLGNSWCTVTGIAFMTGLSGALETLCGQAFGAKLYRTLGIHLQASCIISFLCSIIISIIWLYTEPLLIFLRQDPQISKAAALYLKYLIPGIFAFGFLQNILRFLQTQSVVMPLILLSGIPMCIHIGTAYALVHKTALGFRGASLAVSISLWISTLVLVIYVIYSKKFKHTWEGFSSESLRHIPINLKLALPSAAMVCLEYWAFELLVLIAGVMPNAELTTSVIAMCVNTEDIAYMCTSGLSATVSTRVSNELGAGNPDKAKQAMATTLKLSVLLALLIVLALATGHDIWAGFFTDDLSIIKAFASMTPFLAISIALDAFQVVFTGVTRGCGWQNLAVIVNVATFFCIGMPMATLLGFKFKLYSKGLWIGLICGLSCQTCTLLLITLRTKWTRMDLSEPEENAGYSPTLSKPEDQSSSWYRRAS</sequence>
<accession>A0A3N7FRJ9</accession>
<feature type="transmembrane region" description="Helical" evidence="6">
    <location>
        <begin position="44"/>
        <end position="68"/>
    </location>
</feature>
<feature type="transmembrane region" description="Helical" evidence="6">
    <location>
        <begin position="88"/>
        <end position="109"/>
    </location>
</feature>
<dbReference type="NCBIfam" id="TIGR00797">
    <property type="entry name" value="matE"/>
    <property type="match status" value="1"/>
</dbReference>
<evidence type="ECO:0000256" key="3">
    <source>
        <dbReference type="ARBA" id="ARBA00022692"/>
    </source>
</evidence>
<dbReference type="Proteomes" id="UP000006729">
    <property type="component" value="Chromosome 11"/>
</dbReference>
<dbReference type="GO" id="GO:0015297">
    <property type="term" value="F:antiporter activity"/>
    <property type="evidence" value="ECO:0007669"/>
    <property type="project" value="InterPro"/>
</dbReference>
<evidence type="ECO:0000256" key="2">
    <source>
        <dbReference type="ARBA" id="ARBA00010199"/>
    </source>
</evidence>
<feature type="region of interest" description="Disordered" evidence="7">
    <location>
        <begin position="476"/>
        <end position="502"/>
    </location>
</feature>
<dbReference type="InterPro" id="IPR002528">
    <property type="entry name" value="MATE_fam"/>
</dbReference>
<evidence type="ECO:0000256" key="1">
    <source>
        <dbReference type="ARBA" id="ARBA00004141"/>
    </source>
</evidence>
<dbReference type="Pfam" id="PF01554">
    <property type="entry name" value="MatE"/>
    <property type="match status" value="2"/>
</dbReference>